<dbReference type="EMBL" id="FOND01000018">
    <property type="protein sequence ID" value="SFF58761.1"/>
    <property type="molecule type" value="Genomic_DNA"/>
</dbReference>
<evidence type="ECO:0000313" key="2">
    <source>
        <dbReference type="EMBL" id="SFF58761.1"/>
    </source>
</evidence>
<dbReference type="STRING" id="1798228.SAMN05216574_11835"/>
<dbReference type="OrthoDB" id="3695445at2"/>
<dbReference type="AlphaFoldDB" id="A0A1I2K0Y9"/>
<accession>A0A1I2K0Y9</accession>
<organism evidence="2 3">
    <name type="scientific">Blastococcus tunisiensis</name>
    <dbReference type="NCBI Taxonomy" id="1798228"/>
    <lineage>
        <taxon>Bacteria</taxon>
        <taxon>Bacillati</taxon>
        <taxon>Actinomycetota</taxon>
        <taxon>Actinomycetes</taxon>
        <taxon>Geodermatophilales</taxon>
        <taxon>Geodermatophilaceae</taxon>
        <taxon>Blastococcus</taxon>
    </lineage>
</organism>
<dbReference type="RefSeq" id="WP_092202389.1">
    <property type="nucleotide sequence ID" value="NZ_FOND01000018.1"/>
</dbReference>
<dbReference type="Proteomes" id="UP000198589">
    <property type="component" value="Unassembled WGS sequence"/>
</dbReference>
<gene>
    <name evidence="2" type="ORF">SAMN05216574_11835</name>
</gene>
<evidence type="ECO:0000313" key="3">
    <source>
        <dbReference type="Proteomes" id="UP000198589"/>
    </source>
</evidence>
<evidence type="ECO:0000256" key="1">
    <source>
        <dbReference type="SAM" id="MobiDB-lite"/>
    </source>
</evidence>
<feature type="compositionally biased region" description="Basic and acidic residues" evidence="1">
    <location>
        <begin position="124"/>
        <end position="138"/>
    </location>
</feature>
<reference evidence="3" key="1">
    <citation type="submission" date="2016-10" db="EMBL/GenBank/DDBJ databases">
        <authorList>
            <person name="Varghese N."/>
            <person name="Submissions S."/>
        </authorList>
    </citation>
    <scope>NUCLEOTIDE SEQUENCE [LARGE SCALE GENOMIC DNA]</scope>
    <source>
        <strain evidence="3">DSM 46838</strain>
    </source>
</reference>
<sequence>MATSSLLSRISEVASSAGGALLGRAQSLRLPGVGTASAKDSPEVAARRWRAVTVLTDRIGTGPDLPAPLAAFGDRIEVRTTPAPAGKGTELAARFTAPADATDERVGKLREALRQAKQLIETGEVLRIEPQPEGRRPETPQGRVLEGAAARAPKEGVL</sequence>
<feature type="region of interest" description="Disordered" evidence="1">
    <location>
        <begin position="124"/>
        <end position="158"/>
    </location>
</feature>
<name>A0A1I2K0Y9_9ACTN</name>
<protein>
    <submittedName>
        <fullName evidence="2">Uncharacterized protein</fullName>
    </submittedName>
</protein>
<proteinExistence type="predicted"/>
<keyword evidence="3" id="KW-1185">Reference proteome</keyword>